<name>A0ABZ0IPK8_9BACT</name>
<reference evidence="3 4" key="1">
    <citation type="journal article" date="2023" name="Microbiol. Resour. Announc.">
        <title>Complete Genome Sequence of Imperialibacter roseus strain P4T.</title>
        <authorList>
            <person name="Tizabi D.R."/>
            <person name="Bachvaroff T."/>
            <person name="Hill R.T."/>
        </authorList>
    </citation>
    <scope>NUCLEOTIDE SEQUENCE [LARGE SCALE GENOMIC DNA]</scope>
    <source>
        <strain evidence="3 4">P4T</strain>
    </source>
</reference>
<protein>
    <submittedName>
        <fullName evidence="3">Uncharacterized protein</fullName>
    </submittedName>
</protein>
<dbReference type="RefSeq" id="WP_317489123.1">
    <property type="nucleotide sequence ID" value="NZ_CP136051.1"/>
</dbReference>
<evidence type="ECO:0000256" key="1">
    <source>
        <dbReference type="SAM" id="Coils"/>
    </source>
</evidence>
<feature type="coiled-coil region" evidence="1">
    <location>
        <begin position="926"/>
        <end position="953"/>
    </location>
</feature>
<dbReference type="EMBL" id="CP136051">
    <property type="protein sequence ID" value="WOK06399.1"/>
    <property type="molecule type" value="Genomic_DNA"/>
</dbReference>
<dbReference type="Proteomes" id="UP001302349">
    <property type="component" value="Chromosome"/>
</dbReference>
<organism evidence="3 4">
    <name type="scientific">Imperialibacter roseus</name>
    <dbReference type="NCBI Taxonomy" id="1324217"/>
    <lineage>
        <taxon>Bacteria</taxon>
        <taxon>Pseudomonadati</taxon>
        <taxon>Bacteroidota</taxon>
        <taxon>Cytophagia</taxon>
        <taxon>Cytophagales</taxon>
        <taxon>Flammeovirgaceae</taxon>
        <taxon>Imperialibacter</taxon>
    </lineage>
</organism>
<accession>A0ABZ0IPK8</accession>
<keyword evidence="1" id="KW-0175">Coiled coil</keyword>
<gene>
    <name evidence="3" type="ORF">RT717_25315</name>
</gene>
<keyword evidence="4" id="KW-1185">Reference proteome</keyword>
<evidence type="ECO:0000313" key="3">
    <source>
        <dbReference type="EMBL" id="WOK06399.1"/>
    </source>
</evidence>
<evidence type="ECO:0000313" key="4">
    <source>
        <dbReference type="Proteomes" id="UP001302349"/>
    </source>
</evidence>
<feature type="region of interest" description="Disordered" evidence="2">
    <location>
        <begin position="1371"/>
        <end position="1393"/>
    </location>
</feature>
<evidence type="ECO:0000256" key="2">
    <source>
        <dbReference type="SAM" id="MobiDB-lite"/>
    </source>
</evidence>
<sequence length="1697" mass="185110">MAGRRLLMAAWLVFFVHGVTAQVQRYPADIQPVLPAPYSVYLSDYTAEGSNRLTGNIVFNDFNEASWTFKLRLSIESMDVRLRTKNGFTPSAPITVLPGVPYIFSGSDWAEYFNFNNLNVSGRNTSQIINSGRLPEGMYSICLQVLDYNTGELLSQESCANVWIQLLDPPRLISPADSEFLDPATTTTFPITWQLFNTASANNTMGTDFQLTMWELTEPGANPLSAVQNGQALQVFQSDLLQNTNYTYGPVDPLLEAGKAYVYRVQAIDADGKDRYKNNGYSEFRLLYYGWPTGGKIELTSPPYGHSFRRQIPAVVRWNALTSRAPEQGVNYEINIKPLSPGESPEDALRKNSQWYYKLISENFTNYPKSELLPYPDIDSGYVWQIKGYTNGLEVAKSDISVFYGPPLVERFYAAGHRIEVDNITNKDFASFSGTGRVRLSREEVWTSIAFENIQLRQSGYSAYLIGGEINIETSPIAFELTPGNEADGEAAFLATNYKITKDGLFVEGSFSWDLPFPLLSSGIGKVTSERFASDFNDFRLSGVANLTNSNSFELLDPQFFRLDLSPTSTVVIFDSQYWFGFDGTLTAPSAKSVTGSSATWAFNQVDNLRLIEVSDSTNAVPLRIIAGTGMELLPGKSIIDLDDSSSPGKFAGQPYWKGVYIEQSTLKIAKAMDGAGQFALSSELGSVIDLNTSPNSLVGVTGEGFTLKHDLQFDVAGEFNTFPANFTRLTLDINNQQANETSRLEGNFLVPFIDTGVPFEFQSQLYDRGFRPGTLANLNNKTFRFNPEGGELAVDLTIKRGEMANNDHLQLTMDVTWPSVGVTLSGVNNFNVWGDYRVGFYVPEGVLALTNQVNATFRGYPVTIDALSAGRTQNYYGFAISGKVVMGEDVSGDDGAPAFNLYSMVENAMLDKSYMPAPTQGAFNLASAQNGLDQLEEELAALEEDLTQKVEQQTEALKSTTVDLIASASGGLGGQAHDLASLVSAPEEPAEIDYEAIADRKERLLAYLELFRELANDPTVVDGLIEQIQNSEEDFDNISDIVAELKRFATNFAIDKVASLGDGFLMKVEQATNNINGVIIGQANQLTSSVKQEVDQAVTAIISTVSSDVIASLSQDAPDASLIVEAVANSTREAIVNELTLALNSSVNQNIVFPVTSFISTNLNDRARRLVRQTAENVVLGALNQDQNPSEIMEGVLDGFDDELKSIGDELGAQVDMDKMLEAIKSVGQDLIANISADRILNQIKQGALEAVAGAVRQKVSAAGNELVNNLLGDNVGISIPVDFAAVGGKLLSGANPKDLLFDPIPISVRSPALDLNGIIHFRKGHPQYGDSWSAKDIDAFVKVPKPFHIQLAFMSGRKDNVSFWMAEVGSGGPPPNPGEPADADKMGQPMQPSTIKEVTDEIELGVVKIVALQGRVYRHMAANGLEGIVPDANNNYGAYLHMVAFGPQNGKMLRLEIDAQMDVATTGDFTVDFLGNGQMLSSVPQVMTIDQTAVIKGTIALKYNSAEQHFFGHLAASFEKPGVLCAQGSLLVDVKPGAWRVALGSQQERLKFILNCAGFGPTGWLDLNQNTANLGLGLEFMFRPDPIHIDIVVAAFDLVIEAGAAAGVQVIAQYNPSFQLQEAGLWLELWAQIYAQYKKKVSGNTGTITLVDIYLAANANMRFNPAPSILYGKVNGHLQILVFSFGINKDFQMNL</sequence>
<proteinExistence type="predicted"/>